<protein>
    <submittedName>
        <fullName evidence="1">Uncharacterized protein</fullName>
    </submittedName>
</protein>
<dbReference type="Proteomes" id="UP001140234">
    <property type="component" value="Unassembled WGS sequence"/>
</dbReference>
<proteinExistence type="predicted"/>
<reference evidence="1" key="1">
    <citation type="submission" date="2022-07" db="EMBL/GenBank/DDBJ databases">
        <title>Phylogenomic reconstructions and comparative analyses of Kickxellomycotina fungi.</title>
        <authorList>
            <person name="Reynolds N.K."/>
            <person name="Stajich J.E."/>
            <person name="Barry K."/>
            <person name="Grigoriev I.V."/>
            <person name="Crous P."/>
            <person name="Smith M.E."/>
        </authorList>
    </citation>
    <scope>NUCLEOTIDE SEQUENCE</scope>
    <source>
        <strain evidence="1">CBS 109366</strain>
    </source>
</reference>
<name>A0ACC1JLH7_9FUNG</name>
<sequence length="178" mass="19646">MIAMAAPQAVAGVELAGVDVDSLGRVRNLNSVLFPVRYTAGFYKSLVLPGQFARLAFYNGACVGTITCRKQPLGFADTPAAFVGRGDPPAADYELYMMTLGVLAPYRRLGIAQALLASAVEAAAADPTVRRIVLHVQIDNDDALRFYHRRGFITVRMVERYYKVLDPPHAYLLHYRLR</sequence>
<keyword evidence="2" id="KW-1185">Reference proteome</keyword>
<dbReference type="EMBL" id="JANBUJ010003042">
    <property type="protein sequence ID" value="KAJ2762154.1"/>
    <property type="molecule type" value="Genomic_DNA"/>
</dbReference>
<accession>A0ACC1JLH7</accession>
<organism evidence="1 2">
    <name type="scientific">Coemansia nantahalensis</name>
    <dbReference type="NCBI Taxonomy" id="2789366"/>
    <lineage>
        <taxon>Eukaryota</taxon>
        <taxon>Fungi</taxon>
        <taxon>Fungi incertae sedis</taxon>
        <taxon>Zoopagomycota</taxon>
        <taxon>Kickxellomycotina</taxon>
        <taxon>Kickxellomycetes</taxon>
        <taxon>Kickxellales</taxon>
        <taxon>Kickxellaceae</taxon>
        <taxon>Coemansia</taxon>
    </lineage>
</organism>
<comment type="caution">
    <text evidence="1">The sequence shown here is derived from an EMBL/GenBank/DDBJ whole genome shotgun (WGS) entry which is preliminary data.</text>
</comment>
<evidence type="ECO:0000313" key="1">
    <source>
        <dbReference type="EMBL" id="KAJ2762154.1"/>
    </source>
</evidence>
<gene>
    <name evidence="1" type="ORF">IWQ57_005863</name>
</gene>
<evidence type="ECO:0000313" key="2">
    <source>
        <dbReference type="Proteomes" id="UP001140234"/>
    </source>
</evidence>